<dbReference type="PROSITE" id="PS00330">
    <property type="entry name" value="HEMOLYSIN_CALCIUM"/>
    <property type="match status" value="4"/>
</dbReference>
<evidence type="ECO:0000313" key="4">
    <source>
        <dbReference type="Proteomes" id="UP001595443"/>
    </source>
</evidence>
<dbReference type="PRINTS" id="PR00313">
    <property type="entry name" value="CABNDNGRPT"/>
</dbReference>
<dbReference type="SUPFAM" id="SSF51120">
    <property type="entry name" value="beta-Roll"/>
    <property type="match status" value="3"/>
</dbReference>
<keyword evidence="2" id="KW-0964">Secreted</keyword>
<accession>A0ABV7AM36</accession>
<comment type="subcellular location">
    <subcellularLocation>
        <location evidence="1">Secreted</location>
    </subcellularLocation>
</comment>
<evidence type="ECO:0000313" key="3">
    <source>
        <dbReference type="EMBL" id="MFC2970459.1"/>
    </source>
</evidence>
<dbReference type="InterPro" id="IPR018511">
    <property type="entry name" value="Hemolysin-typ_Ca-bd_CS"/>
</dbReference>
<dbReference type="Pfam" id="PF00353">
    <property type="entry name" value="HemolysinCabind"/>
    <property type="match status" value="3"/>
</dbReference>
<gene>
    <name evidence="3" type="ORF">ACFOES_20365</name>
</gene>
<sequence>MSEIRIEGHPVYLVTDTGYDHLYLVFVDDDGSEYVLRSGPSGPLGTGVILVEDSLPMADSADARPVEDRDLYGSRVLDLGPRDAADVWDVMRQQAREIGDRQVPFQTFLQNSNSFVASLLHVIGTDIADVLPDQPDADDDYPGTDNILDSFGFNLTGTTAGDILAGGAGNDTLFGQGGSDTVSGGSGHDSVDLGAGDDLFDDDLFTAGDPGDPPGGDTVWAGLGADTVQGGAGADRLHGQEGTDLLRGRLGADRLWGGAGDDTLAGGNGADTLFGRAGDDVVAGGNGRDSICLGTGDDLFIDSPQSGPLGADTVWAGSGNDTLQGGAGNDSFHGTAGNDLIHGRLGDDRLWGGADSDTLDGGPGDDRLTGGSGADTFLFNLGADTIADFTPGSDRLGLDSALWGGGLTPAEVLARYATTDGSGVSLDFGDGDLLILSGITDPAVLEPDLFLL</sequence>
<proteinExistence type="predicted"/>
<organism evidence="3 4">
    <name type="scientific">Acidimangrovimonas pyrenivorans</name>
    <dbReference type="NCBI Taxonomy" id="2030798"/>
    <lineage>
        <taxon>Bacteria</taxon>
        <taxon>Pseudomonadati</taxon>
        <taxon>Pseudomonadota</taxon>
        <taxon>Alphaproteobacteria</taxon>
        <taxon>Rhodobacterales</taxon>
        <taxon>Paracoccaceae</taxon>
        <taxon>Acidimangrovimonas</taxon>
    </lineage>
</organism>
<dbReference type="InterPro" id="IPR001343">
    <property type="entry name" value="Hemolysn_Ca-bd"/>
</dbReference>
<dbReference type="EMBL" id="JBHRSK010000021">
    <property type="protein sequence ID" value="MFC2970459.1"/>
    <property type="molecule type" value="Genomic_DNA"/>
</dbReference>
<dbReference type="Proteomes" id="UP001595443">
    <property type="component" value="Unassembled WGS sequence"/>
</dbReference>
<dbReference type="PANTHER" id="PTHR38340">
    <property type="entry name" value="S-LAYER PROTEIN"/>
    <property type="match status" value="1"/>
</dbReference>
<protein>
    <submittedName>
        <fullName evidence="3">Calcium-binding protein</fullName>
    </submittedName>
</protein>
<name>A0ABV7AM36_9RHOB</name>
<evidence type="ECO:0000256" key="2">
    <source>
        <dbReference type="ARBA" id="ARBA00022525"/>
    </source>
</evidence>
<dbReference type="RefSeq" id="WP_377835448.1">
    <property type="nucleotide sequence ID" value="NZ_JBHRSK010000021.1"/>
</dbReference>
<dbReference type="PANTHER" id="PTHR38340:SF1">
    <property type="entry name" value="S-LAYER PROTEIN"/>
    <property type="match status" value="1"/>
</dbReference>
<keyword evidence="4" id="KW-1185">Reference proteome</keyword>
<dbReference type="InterPro" id="IPR050557">
    <property type="entry name" value="RTX_toxin/Mannuronan_C5-epim"/>
</dbReference>
<evidence type="ECO:0000256" key="1">
    <source>
        <dbReference type="ARBA" id="ARBA00004613"/>
    </source>
</evidence>
<reference evidence="4" key="1">
    <citation type="journal article" date="2019" name="Int. J. Syst. Evol. Microbiol.">
        <title>The Global Catalogue of Microorganisms (GCM) 10K type strain sequencing project: providing services to taxonomists for standard genome sequencing and annotation.</title>
        <authorList>
            <consortium name="The Broad Institute Genomics Platform"/>
            <consortium name="The Broad Institute Genome Sequencing Center for Infectious Disease"/>
            <person name="Wu L."/>
            <person name="Ma J."/>
        </authorList>
    </citation>
    <scope>NUCLEOTIDE SEQUENCE [LARGE SCALE GENOMIC DNA]</scope>
    <source>
        <strain evidence="4">KCTC 62192</strain>
    </source>
</reference>
<dbReference type="Gene3D" id="2.150.10.10">
    <property type="entry name" value="Serralysin-like metalloprotease, C-terminal"/>
    <property type="match status" value="5"/>
</dbReference>
<dbReference type="InterPro" id="IPR011049">
    <property type="entry name" value="Serralysin-like_metalloprot_C"/>
</dbReference>
<comment type="caution">
    <text evidence="3">The sequence shown here is derived from an EMBL/GenBank/DDBJ whole genome shotgun (WGS) entry which is preliminary data.</text>
</comment>